<evidence type="ECO:0000256" key="16">
    <source>
        <dbReference type="PROSITE-ProRule" id="PRU01240"/>
    </source>
</evidence>
<dbReference type="GO" id="GO:0006508">
    <property type="term" value="P:proteolysis"/>
    <property type="evidence" value="ECO:0007669"/>
    <property type="project" value="UniProtKB-KW"/>
</dbReference>
<keyword evidence="8 16" id="KW-0378">Hydrolase</keyword>
<dbReference type="InterPro" id="IPR013525">
    <property type="entry name" value="ABC2_TM"/>
</dbReference>
<dbReference type="InterPro" id="IPR003593">
    <property type="entry name" value="AAA+_ATPase"/>
</dbReference>
<comment type="subcellular location">
    <subcellularLocation>
        <location evidence="1">Membrane</location>
        <topology evidence="1">Multi-pass membrane protein</topology>
    </subcellularLocation>
</comment>
<dbReference type="Gene3D" id="3.40.50.300">
    <property type="entry name" value="P-loop containing nucleotide triphosphate hydrolases"/>
    <property type="match status" value="2"/>
</dbReference>
<feature type="transmembrane region" description="Helical" evidence="18">
    <location>
        <begin position="679"/>
        <end position="699"/>
    </location>
</feature>
<evidence type="ECO:0000256" key="3">
    <source>
        <dbReference type="ARBA" id="ARBA00022448"/>
    </source>
</evidence>
<feature type="region of interest" description="Disordered" evidence="17">
    <location>
        <begin position="2122"/>
        <end position="2266"/>
    </location>
</feature>
<evidence type="ECO:0000256" key="9">
    <source>
        <dbReference type="ARBA" id="ARBA00022825"/>
    </source>
</evidence>
<dbReference type="PROSITE" id="PS51892">
    <property type="entry name" value="SUBTILASE"/>
    <property type="match status" value="1"/>
</dbReference>
<keyword evidence="22" id="KW-1185">Reference proteome</keyword>
<dbReference type="Gene3D" id="3.40.50.200">
    <property type="entry name" value="Peptidase S8/S53 domain"/>
    <property type="match status" value="1"/>
</dbReference>
<comment type="similarity">
    <text evidence="2">Belongs to the peptidase S8 family. Furin subfamily.</text>
</comment>
<comment type="caution">
    <text evidence="21">The sequence shown here is derived from an EMBL/GenBank/DDBJ whole genome shotgun (WGS) entry which is preliminary data.</text>
</comment>
<dbReference type="GO" id="GO:0005737">
    <property type="term" value="C:cytoplasm"/>
    <property type="evidence" value="ECO:0007669"/>
    <property type="project" value="UniProtKB-ARBA"/>
</dbReference>
<dbReference type="Pfam" id="PF01483">
    <property type="entry name" value="P_proprotein"/>
    <property type="match status" value="1"/>
</dbReference>
<feature type="domain" description="P/Homo B" evidence="20">
    <location>
        <begin position="1902"/>
        <end position="2046"/>
    </location>
</feature>
<keyword evidence="11 18" id="KW-1133">Transmembrane helix</keyword>
<dbReference type="Pfam" id="PF00082">
    <property type="entry name" value="Peptidase_S8"/>
    <property type="match status" value="1"/>
</dbReference>
<dbReference type="Pfam" id="PF01061">
    <property type="entry name" value="ABC2_membrane"/>
    <property type="match status" value="2"/>
</dbReference>
<dbReference type="PROSITE" id="PS00138">
    <property type="entry name" value="SUBTILASE_SER"/>
    <property type="match status" value="1"/>
</dbReference>
<feature type="domain" description="ABC transporter" evidence="19">
    <location>
        <begin position="113"/>
        <end position="370"/>
    </location>
</feature>
<dbReference type="InterPro" id="IPR000209">
    <property type="entry name" value="Peptidase_S8/S53_dom"/>
</dbReference>
<feature type="transmembrane region" description="Helical" evidence="18">
    <location>
        <begin position="1250"/>
        <end position="1275"/>
    </location>
</feature>
<dbReference type="FunFam" id="3.40.50.200:FF:000005">
    <property type="entry name" value="Proprotein convertase subtilisin/kexin type 7"/>
    <property type="match status" value="1"/>
</dbReference>
<dbReference type="SMART" id="SM00382">
    <property type="entry name" value="AAA"/>
    <property type="match status" value="2"/>
</dbReference>
<keyword evidence="12 18" id="KW-0472">Membrane</keyword>
<keyword evidence="6" id="KW-0732">Signal</keyword>
<feature type="compositionally biased region" description="Basic and acidic residues" evidence="17">
    <location>
        <begin position="2144"/>
        <end position="2159"/>
    </location>
</feature>
<feature type="transmembrane region" description="Helical" evidence="18">
    <location>
        <begin position="590"/>
        <end position="610"/>
    </location>
</feature>
<evidence type="ECO:0000256" key="18">
    <source>
        <dbReference type="SAM" id="Phobius"/>
    </source>
</evidence>
<evidence type="ECO:0000256" key="1">
    <source>
        <dbReference type="ARBA" id="ARBA00004141"/>
    </source>
</evidence>
<dbReference type="InterPro" id="IPR015500">
    <property type="entry name" value="Peptidase_S8_subtilisin-rel"/>
</dbReference>
<dbReference type="SUPFAM" id="SSF49785">
    <property type="entry name" value="Galactose-binding domain-like"/>
    <property type="match status" value="1"/>
</dbReference>
<keyword evidence="7" id="KW-0547">Nucleotide-binding</keyword>
<feature type="transmembrane region" description="Helical" evidence="18">
    <location>
        <begin position="476"/>
        <end position="499"/>
    </location>
</feature>
<protein>
    <submittedName>
        <fullName evidence="21">Uncharacterized protein</fullName>
    </submittedName>
</protein>
<dbReference type="CDD" id="cd04059">
    <property type="entry name" value="Peptidases_S8_Protein_convertases_Kexins_Furin-like"/>
    <property type="match status" value="1"/>
</dbReference>
<dbReference type="PROSITE" id="PS51829">
    <property type="entry name" value="P_HOMO_B"/>
    <property type="match status" value="1"/>
</dbReference>
<feature type="active site" description="Charge relay system" evidence="15 16">
    <location>
        <position position="1826"/>
    </location>
</feature>
<dbReference type="InterPro" id="IPR036852">
    <property type="entry name" value="Peptidase_S8/S53_dom_sf"/>
</dbReference>
<feature type="compositionally biased region" description="Acidic residues" evidence="17">
    <location>
        <begin position="2220"/>
        <end position="2236"/>
    </location>
</feature>
<keyword evidence="9 16" id="KW-0720">Serine protease</keyword>
<feature type="transmembrane region" description="Helical" evidence="18">
    <location>
        <begin position="1228"/>
        <end position="1244"/>
    </location>
</feature>
<dbReference type="SUPFAM" id="SSF52743">
    <property type="entry name" value="Subtilisin-like"/>
    <property type="match status" value="1"/>
</dbReference>
<accession>A0A9P5RZ20</accession>
<evidence type="ECO:0000256" key="4">
    <source>
        <dbReference type="ARBA" id="ARBA00022670"/>
    </source>
</evidence>
<dbReference type="EMBL" id="JAAAUQ010000348">
    <property type="protein sequence ID" value="KAF9151148.1"/>
    <property type="molecule type" value="Genomic_DNA"/>
</dbReference>
<feature type="region of interest" description="Disordered" evidence="17">
    <location>
        <begin position="1"/>
        <end position="36"/>
    </location>
</feature>
<evidence type="ECO:0000256" key="10">
    <source>
        <dbReference type="ARBA" id="ARBA00022840"/>
    </source>
</evidence>
<feature type="transmembrane region" description="Helical" evidence="18">
    <location>
        <begin position="553"/>
        <end position="578"/>
    </location>
</feature>
<dbReference type="InterPro" id="IPR043926">
    <property type="entry name" value="ABCG_dom"/>
</dbReference>
<feature type="transmembrane region" description="Helical" evidence="18">
    <location>
        <begin position="1204"/>
        <end position="1221"/>
    </location>
</feature>
<evidence type="ECO:0000313" key="22">
    <source>
        <dbReference type="Proteomes" id="UP000748756"/>
    </source>
</evidence>
<dbReference type="Pfam" id="PF19055">
    <property type="entry name" value="ABC2_membrane_7"/>
    <property type="match status" value="1"/>
</dbReference>
<evidence type="ECO:0000256" key="5">
    <source>
        <dbReference type="ARBA" id="ARBA00022692"/>
    </source>
</evidence>
<feature type="region of interest" description="Disordered" evidence="17">
    <location>
        <begin position="84"/>
        <end position="116"/>
    </location>
</feature>
<feature type="transmembrane region" description="Helical" evidence="18">
    <location>
        <begin position="1125"/>
        <end position="1143"/>
    </location>
</feature>
<keyword evidence="5 18" id="KW-0812">Transmembrane</keyword>
<dbReference type="InterPro" id="IPR002884">
    <property type="entry name" value="P_dom"/>
</dbReference>
<keyword evidence="3" id="KW-0813">Transport</keyword>
<feature type="transmembrane region" description="Helical" evidence="18">
    <location>
        <begin position="1347"/>
        <end position="1369"/>
    </location>
</feature>
<dbReference type="InterPro" id="IPR034182">
    <property type="entry name" value="Kexin/furin"/>
</dbReference>
<name>A0A9P5RZ20_9FUNG</name>
<evidence type="ECO:0000313" key="21">
    <source>
        <dbReference type="EMBL" id="KAF9151148.1"/>
    </source>
</evidence>
<keyword evidence="10" id="KW-0067">ATP-binding</keyword>
<dbReference type="PROSITE" id="PS00137">
    <property type="entry name" value="SUBTILASE_HIS"/>
    <property type="match status" value="1"/>
</dbReference>
<dbReference type="PROSITE" id="PS50893">
    <property type="entry name" value="ABC_TRANSPORTER_2"/>
    <property type="match status" value="2"/>
</dbReference>
<dbReference type="GO" id="GO:0016887">
    <property type="term" value="F:ATP hydrolysis activity"/>
    <property type="evidence" value="ECO:0007669"/>
    <property type="project" value="InterPro"/>
</dbReference>
<dbReference type="InterPro" id="IPR050352">
    <property type="entry name" value="ABCG_transporters"/>
</dbReference>
<dbReference type="OrthoDB" id="66620at2759"/>
<dbReference type="GO" id="GO:0140359">
    <property type="term" value="F:ABC-type transporter activity"/>
    <property type="evidence" value="ECO:0007669"/>
    <property type="project" value="InterPro"/>
</dbReference>
<dbReference type="InterPro" id="IPR023828">
    <property type="entry name" value="Peptidase_S8_Ser-AS"/>
</dbReference>
<feature type="active site" description="Charge relay system" evidence="15 16">
    <location>
        <position position="1654"/>
    </location>
</feature>
<dbReference type="PANTHER" id="PTHR48041">
    <property type="entry name" value="ABC TRANSPORTER G FAMILY MEMBER 28"/>
    <property type="match status" value="1"/>
</dbReference>
<evidence type="ECO:0000256" key="14">
    <source>
        <dbReference type="ARBA" id="ARBA00023180"/>
    </source>
</evidence>
<keyword evidence="14" id="KW-0325">Glycoprotein</keyword>
<feature type="compositionally biased region" description="Low complexity" evidence="17">
    <location>
        <begin position="20"/>
        <end position="35"/>
    </location>
</feature>
<dbReference type="PANTHER" id="PTHR48041:SF119">
    <property type="entry name" value="ROA1P"/>
    <property type="match status" value="1"/>
</dbReference>
<dbReference type="PRINTS" id="PR00723">
    <property type="entry name" value="SUBTILISIN"/>
</dbReference>
<keyword evidence="13" id="KW-0865">Zymogen</keyword>
<proteinExistence type="inferred from homology"/>
<gene>
    <name evidence="21" type="ORF">BG015_007018</name>
</gene>
<dbReference type="GO" id="GO:0007323">
    <property type="term" value="P:peptide pheromone maturation"/>
    <property type="evidence" value="ECO:0007669"/>
    <property type="project" value="UniProtKB-ARBA"/>
</dbReference>
<feature type="compositionally biased region" description="Polar residues" evidence="17">
    <location>
        <begin position="98"/>
        <end position="114"/>
    </location>
</feature>
<evidence type="ECO:0000256" key="15">
    <source>
        <dbReference type="PIRSR" id="PIRSR615500-1"/>
    </source>
</evidence>
<feature type="compositionally biased region" description="Polar residues" evidence="17">
    <location>
        <begin position="1"/>
        <end position="19"/>
    </location>
</feature>
<dbReference type="InterPro" id="IPR027417">
    <property type="entry name" value="P-loop_NTPase"/>
</dbReference>
<dbReference type="GO" id="GO:0005524">
    <property type="term" value="F:ATP binding"/>
    <property type="evidence" value="ECO:0007669"/>
    <property type="project" value="UniProtKB-KW"/>
</dbReference>
<dbReference type="GO" id="GO:0012505">
    <property type="term" value="C:endomembrane system"/>
    <property type="evidence" value="ECO:0007669"/>
    <property type="project" value="UniProtKB-ARBA"/>
</dbReference>
<feature type="compositionally biased region" description="Pro residues" evidence="17">
    <location>
        <begin position="2050"/>
        <end position="2063"/>
    </location>
</feature>
<evidence type="ECO:0000256" key="13">
    <source>
        <dbReference type="ARBA" id="ARBA00023145"/>
    </source>
</evidence>
<dbReference type="InterPro" id="IPR017871">
    <property type="entry name" value="ABC_transporter-like_CS"/>
</dbReference>
<dbReference type="GO" id="GO:0016020">
    <property type="term" value="C:membrane"/>
    <property type="evidence" value="ECO:0007669"/>
    <property type="project" value="UniProtKB-SubCell"/>
</dbReference>
<dbReference type="PROSITE" id="PS00211">
    <property type="entry name" value="ABC_TRANSPORTER_1"/>
    <property type="match status" value="1"/>
</dbReference>
<evidence type="ECO:0000256" key="11">
    <source>
        <dbReference type="ARBA" id="ARBA00022989"/>
    </source>
</evidence>
<evidence type="ECO:0000256" key="7">
    <source>
        <dbReference type="ARBA" id="ARBA00022741"/>
    </source>
</evidence>
<dbReference type="FunFam" id="2.60.120.260:FF:000026">
    <property type="entry name" value="proprotein convertase subtilisin/kexin type 7"/>
    <property type="match status" value="1"/>
</dbReference>
<feature type="region of interest" description="Disordered" evidence="17">
    <location>
        <begin position="2047"/>
        <end position="2067"/>
    </location>
</feature>
<feature type="compositionally biased region" description="Basic and acidic residues" evidence="17">
    <location>
        <begin position="2192"/>
        <end position="2201"/>
    </location>
</feature>
<keyword evidence="4 16" id="KW-0645">Protease</keyword>
<evidence type="ECO:0000256" key="2">
    <source>
        <dbReference type="ARBA" id="ARBA00005325"/>
    </source>
</evidence>
<evidence type="ECO:0000256" key="17">
    <source>
        <dbReference type="SAM" id="MobiDB-lite"/>
    </source>
</evidence>
<evidence type="ECO:0000259" key="20">
    <source>
        <dbReference type="PROSITE" id="PS51829"/>
    </source>
</evidence>
<evidence type="ECO:0000256" key="8">
    <source>
        <dbReference type="ARBA" id="ARBA00022801"/>
    </source>
</evidence>
<dbReference type="InterPro" id="IPR008979">
    <property type="entry name" value="Galactose-bd-like_sf"/>
</dbReference>
<dbReference type="SUPFAM" id="SSF52540">
    <property type="entry name" value="P-loop containing nucleoside triphosphate hydrolases"/>
    <property type="match status" value="2"/>
</dbReference>
<feature type="transmembrane region" description="Helical" evidence="18">
    <location>
        <begin position="511"/>
        <end position="533"/>
    </location>
</feature>
<feature type="region of interest" description="Disordered" evidence="17">
    <location>
        <begin position="245"/>
        <end position="264"/>
    </location>
</feature>
<feature type="compositionally biased region" description="Acidic residues" evidence="17">
    <location>
        <begin position="2160"/>
        <end position="2171"/>
    </location>
</feature>
<dbReference type="GO" id="GO:0004252">
    <property type="term" value="F:serine-type endopeptidase activity"/>
    <property type="evidence" value="ECO:0007669"/>
    <property type="project" value="UniProtKB-UniRule"/>
</dbReference>
<dbReference type="Pfam" id="PF00005">
    <property type="entry name" value="ABC_tran"/>
    <property type="match status" value="2"/>
</dbReference>
<evidence type="ECO:0000256" key="12">
    <source>
        <dbReference type="ARBA" id="ARBA00023136"/>
    </source>
</evidence>
<evidence type="ECO:0000256" key="6">
    <source>
        <dbReference type="ARBA" id="ARBA00022729"/>
    </source>
</evidence>
<evidence type="ECO:0000259" key="19">
    <source>
        <dbReference type="PROSITE" id="PS50893"/>
    </source>
</evidence>
<reference evidence="21" key="1">
    <citation type="journal article" date="2020" name="Fungal Divers.">
        <title>Resolving the Mortierellaceae phylogeny through synthesis of multi-gene phylogenetics and phylogenomics.</title>
        <authorList>
            <person name="Vandepol N."/>
            <person name="Liber J."/>
            <person name="Desiro A."/>
            <person name="Na H."/>
            <person name="Kennedy M."/>
            <person name="Barry K."/>
            <person name="Grigoriev I.V."/>
            <person name="Miller A.N."/>
            <person name="O'Donnell K."/>
            <person name="Stajich J.E."/>
            <person name="Bonito G."/>
        </authorList>
    </citation>
    <scope>NUCLEOTIDE SEQUENCE</scope>
    <source>
        <strain evidence="21">NRRL 6426</strain>
    </source>
</reference>
<dbReference type="InterPro" id="IPR022398">
    <property type="entry name" value="Peptidase_S8_His-AS"/>
</dbReference>
<feature type="active site" description="Charge relay system" evidence="15 16">
    <location>
        <position position="1616"/>
    </location>
</feature>
<dbReference type="Gene3D" id="2.60.120.260">
    <property type="entry name" value="Galactose-binding domain-like"/>
    <property type="match status" value="1"/>
</dbReference>
<dbReference type="Proteomes" id="UP000748756">
    <property type="component" value="Unassembled WGS sequence"/>
</dbReference>
<sequence length="2266" mass="250287">MDTPQQEVLAIASTSTSTKQPSLTQPQQEKQQQSENGIEVTLRNLSLSVIPPPSILTRVARKLKLAPNPEKDQQQQSSQVINNDLTTVDDDDGPIPIDSQSPVHTVVNTPGSAQRSDRDLRHVGINIFRDVDLTVKPGQVCIILGGSGSGKTTLLNTIAGRMTGPEVTTSGDIRCNGQKAKKFWNDGSVGYLQQHDFLMPFLTVRETLTYAAHLRLPRTMTKQKKQELVELVLLELGLKDCADTRVGDPGGGENGSSGIRGISGGERRRVSAGIQLLTNPKMLLCDEVTSGRLRLDAFSSFEVMKTLTKLARSSQKTIIISIHQPRSEIFKLLSESDGQMVLLSRGDVVYSGPVRSVLPWIESTGVGVCPSGVNPFDYLLDLSMVDFASEAIEKATAVRRELLVQAWADRKRNPKFATLTSWADNGGESSALQGNVSSSFVTLAVDIIPSGSGPSLLSQIRVLTSRGWRNQMRDSIVLWGCIGECIVIGLAVGCIFYQLDDSLEGIRSRASLVYSVGAIQAYLMLMILIYRLSQEIVVYDRERMDRWYGPLPHLVSSVLFSAIPNIVYPVVFSAIVYYMSGLRTDSLSHFGWWTLVNVAMQFVTSIPVWLRWIKYLAYPNLCYSILASNEFTDRLFTCPYVGPNGARDPLMCGPYDGNNVLLHQLDLKTNYYPDPIVELVYHFAGYLFIAWFALTVHIVNPTSMGSGPTLMDIFINQAVKMFSRRKKVIVRQSDSSASSDTSVDLEKAKLGETRLDVFSKGLDRRDPVTIRVEALSLSVFLSTSEWSFRGFLSALKKETREKKLLREVDVVFPAGELTAILGGSGAGKTSLLNALLHRTPANLKMTGAIYYNDTKNPSLRTINAVTSYVRQDDNFLLSHLTVRETLQYAAELQMDESIPKADKYAKVEDIIDLLGLRECADVIIGSAAVKGCSGGQRRRVSIGIQLVTEPSCLFLDEPTSGLDALTAKAVVLTLKQIAASGRTVICTIHQPRADIWHVFDNVVLLVTGGCAAYSGRADRVVGYFEEAGHVAPTFTNVPDCILDTASVNLRSAQLEENTRKVVYGLVGRFNTHKKEMLASQLPSHSLGQLPRVNPQYARFSKAFPILTRRSFVNTFRQKGLYFNRVFQPVIVAIIMTIFFAPLGNKPSDVISRFGLLQQTSPIVFSGMLNNVAMYPFERDIAYREISDGGYSPTSFFFSFLVNELPLEIFGSLGVTVFMLVITQMRTTVLTFFSFWVIMFGYINTGESVGLAFSTFATHAGFNITIMSAVISVFSFMTGFMSLNIPKWLAYINHISLFKYGSVIMTRNEFENKVFDCSPEQLQTGACPYKTGEDVIRLFNFQDKDWNLYMGLFVTVVIAYRLLAWLVLVAKVKMMKPVLLLLGALAFIATAPPQTQAAKPPLPYDAINHHYYTVKFNNLDVTSPQEIARHLGVEYVGQVGELKQYHLFSYEKTIHEKRADVEEVYGQQQFNSSSHDVVLQRYQQLKESKAFHRELLQRTYASQLSKRGETGAGEEQLVSYNLPTTMMNLHPLGPIDKQVLRQRVKRELVINVDRRDEHVKGEAQPQDGTAARFAIKDPGFQYQWHLHNTLQPGNDINVTGVWQQGITGKGTVVAIIDDGLDAESEDLAVNFHAKGSHDFNDNVDIPLPRLWNDDHGTRCAGEIASAKNDLCGVGIAWDAKVAGVRILSGPITDVQEAEALNYNYQETQIYSCSWGPTDDGIEMAGPTGLLMEAFVNGVTQGRGGLGSIYVFATGNGGRAGDNCNFDGYTNSRYTISIGAISRDNQHPDYSEACSAQLAVTYSSGDHSWIYTCDRGKRNCFERHSGTSAAAPIAAGIYALVLEVKPELNWRDMQYLTVYTAVVVDENDPDWQETSTGRLFNHKYGYGSLDAYAIVELAKTWVSVGPQVAYESPVIQVNGDIPSGTDDNTGVTGKIGLPSVFVVTKEALKAVKFGSLEHVTVTVNIAHHYRGEVEVELRSPDSIISILAPQRPHDNSTIGFADWTFTTVKHWEEDPVGPWTLTVYDRVNPANTGTFLNWKLGLYGEVENGRPATPPGEPAVPPPVAVPTTSAALPTKTEDAGNAKAGEGQTSIKISPFIFVMFGGMFVAIGAALFLMYRQRTNPRSVFGAGNNDDEEAGQRGGLLGRRGDYEFDELPTHELGDSDDDSDEDERQDPDARRIVFDRSNLVDSDNEGEIKEAKTGQREMTSPLSSGEEIGRESSFEEAEEDDEEDDDDEDDFKDHLGAAGTKVKGDSWDEFSTLVKSKDAR</sequence>
<organism evidence="21 22">
    <name type="scientific">Linnemannia schmuckeri</name>
    <dbReference type="NCBI Taxonomy" id="64567"/>
    <lineage>
        <taxon>Eukaryota</taxon>
        <taxon>Fungi</taxon>
        <taxon>Fungi incertae sedis</taxon>
        <taxon>Mucoromycota</taxon>
        <taxon>Mortierellomycotina</taxon>
        <taxon>Mortierellomycetes</taxon>
        <taxon>Mortierellales</taxon>
        <taxon>Mortierellaceae</taxon>
        <taxon>Linnemannia</taxon>
    </lineage>
</organism>
<feature type="transmembrane region" description="Helical" evidence="18">
    <location>
        <begin position="2095"/>
        <end position="2115"/>
    </location>
</feature>
<feature type="domain" description="ABC transporter" evidence="19">
    <location>
        <begin position="770"/>
        <end position="1033"/>
    </location>
</feature>
<dbReference type="InterPro" id="IPR003439">
    <property type="entry name" value="ABC_transporter-like_ATP-bd"/>
</dbReference>